<protein>
    <submittedName>
        <fullName evidence="2">YlbG family protein</fullName>
    </submittedName>
</protein>
<evidence type="ECO:0000256" key="1">
    <source>
        <dbReference type="ARBA" id="ARBA00022490"/>
    </source>
</evidence>
<accession>A0ABR8SWG2</accession>
<dbReference type="Pfam" id="PF09902">
    <property type="entry name" value="DUF2129"/>
    <property type="match status" value="1"/>
</dbReference>
<evidence type="ECO:0000313" key="2">
    <source>
        <dbReference type="EMBL" id="MBD7967836.1"/>
    </source>
</evidence>
<sequence length="89" mass="10552">MFAERTGYIIWVSDVKAARNLDKYGTVHYISKKMHYVVMYVNAERAEDTMKNVRKLSYVRKIERSYRNEIKTEYSKDIPDKTNFYGGIG</sequence>
<evidence type="ECO:0000313" key="3">
    <source>
        <dbReference type="Proteomes" id="UP000608071"/>
    </source>
</evidence>
<dbReference type="InterPro" id="IPR016979">
    <property type="entry name" value="DUF2129"/>
</dbReference>
<name>A0ABR8SWG2_9BACL</name>
<comment type="caution">
    <text evidence="2">The sequence shown here is derived from an EMBL/GenBank/DDBJ whole genome shotgun (WGS) entry which is preliminary data.</text>
</comment>
<organism evidence="2 3">
    <name type="scientific">Paenibacillus gallinarum</name>
    <dbReference type="NCBI Taxonomy" id="2762232"/>
    <lineage>
        <taxon>Bacteria</taxon>
        <taxon>Bacillati</taxon>
        <taxon>Bacillota</taxon>
        <taxon>Bacilli</taxon>
        <taxon>Bacillales</taxon>
        <taxon>Paenibacillaceae</taxon>
        <taxon>Paenibacillus</taxon>
    </lineage>
</organism>
<reference evidence="2 3" key="1">
    <citation type="submission" date="2020-08" db="EMBL/GenBank/DDBJ databases">
        <title>A Genomic Blueprint of the Chicken Gut Microbiome.</title>
        <authorList>
            <person name="Gilroy R."/>
            <person name="Ravi A."/>
            <person name="Getino M."/>
            <person name="Pursley I."/>
            <person name="Horton D.L."/>
            <person name="Alikhan N.-F."/>
            <person name="Baker D."/>
            <person name="Gharbi K."/>
            <person name="Hall N."/>
            <person name="Watson M."/>
            <person name="Adriaenssens E.M."/>
            <person name="Foster-Nyarko E."/>
            <person name="Jarju S."/>
            <person name="Secka A."/>
            <person name="Antonio M."/>
            <person name="Oren A."/>
            <person name="Chaudhuri R."/>
            <person name="La Ragione R.M."/>
            <person name="Hildebrand F."/>
            <person name="Pallen M.J."/>
        </authorList>
    </citation>
    <scope>NUCLEOTIDE SEQUENCE [LARGE SCALE GENOMIC DNA]</scope>
    <source>
        <strain evidence="2 3">Sa2BVA9</strain>
    </source>
</reference>
<dbReference type="PIRSF" id="PIRSF031653">
    <property type="entry name" value="UCP031653"/>
    <property type="match status" value="1"/>
</dbReference>
<dbReference type="Proteomes" id="UP000608071">
    <property type="component" value="Unassembled WGS sequence"/>
</dbReference>
<proteinExistence type="predicted"/>
<keyword evidence="1" id="KW-0963">Cytoplasm</keyword>
<gene>
    <name evidence="2" type="ORF">H9647_07165</name>
</gene>
<keyword evidence="3" id="KW-1185">Reference proteome</keyword>
<dbReference type="EMBL" id="JACSQL010000002">
    <property type="protein sequence ID" value="MBD7967836.1"/>
    <property type="molecule type" value="Genomic_DNA"/>
</dbReference>
<dbReference type="RefSeq" id="WP_191799069.1">
    <property type="nucleotide sequence ID" value="NZ_JACSQL010000002.1"/>
</dbReference>